<comment type="caution">
    <text evidence="1">The sequence shown here is derived from an EMBL/GenBank/DDBJ whole genome shotgun (WGS) entry which is preliminary data.</text>
</comment>
<accession>A0A426XW74</accession>
<dbReference type="AlphaFoldDB" id="A0A426XW74"/>
<gene>
    <name evidence="1" type="ORF">B296_00042809</name>
</gene>
<dbReference type="Proteomes" id="UP000287651">
    <property type="component" value="Unassembled WGS sequence"/>
</dbReference>
<evidence type="ECO:0000313" key="1">
    <source>
        <dbReference type="EMBL" id="RRT43783.1"/>
    </source>
</evidence>
<dbReference type="EMBL" id="AMZH03016908">
    <property type="protein sequence ID" value="RRT43783.1"/>
    <property type="molecule type" value="Genomic_DNA"/>
</dbReference>
<reference evidence="1 2" key="1">
    <citation type="journal article" date="2014" name="Agronomy (Basel)">
        <title>A Draft Genome Sequence for Ensete ventricosum, the Drought-Tolerant Tree Against Hunger.</title>
        <authorList>
            <person name="Harrison J."/>
            <person name="Moore K.A."/>
            <person name="Paszkiewicz K."/>
            <person name="Jones T."/>
            <person name="Grant M."/>
            <person name="Ambacheew D."/>
            <person name="Muzemil S."/>
            <person name="Studholme D.J."/>
        </authorList>
    </citation>
    <scope>NUCLEOTIDE SEQUENCE [LARGE SCALE GENOMIC DNA]</scope>
</reference>
<protein>
    <submittedName>
        <fullName evidence="1">Uncharacterized protein</fullName>
    </submittedName>
</protein>
<proteinExistence type="predicted"/>
<evidence type="ECO:0000313" key="2">
    <source>
        <dbReference type="Proteomes" id="UP000287651"/>
    </source>
</evidence>
<name>A0A426XW74_ENSVE</name>
<organism evidence="1 2">
    <name type="scientific">Ensete ventricosum</name>
    <name type="common">Abyssinian banana</name>
    <name type="synonym">Musa ensete</name>
    <dbReference type="NCBI Taxonomy" id="4639"/>
    <lineage>
        <taxon>Eukaryota</taxon>
        <taxon>Viridiplantae</taxon>
        <taxon>Streptophyta</taxon>
        <taxon>Embryophyta</taxon>
        <taxon>Tracheophyta</taxon>
        <taxon>Spermatophyta</taxon>
        <taxon>Magnoliopsida</taxon>
        <taxon>Liliopsida</taxon>
        <taxon>Zingiberales</taxon>
        <taxon>Musaceae</taxon>
        <taxon>Ensete</taxon>
    </lineage>
</organism>
<sequence>MNGAPLSELLRLVCVAPAIKHRRSWPPPLVKGDARLRQVLVNRRPPNCFSNGMIVLLCLVPARTQEPLSKFLVSPWEQKGEGDPTSLVRAVSRPVATDLSTRVPISVSTLIPVFQLWGPSPVYHSVPGVLSASIFNRDRPIPRSSTCPRPSDGRDQIVRNYDKLFWRAIKQQRKIDSCFL</sequence>